<dbReference type="Gene3D" id="3.10.490.10">
    <property type="entry name" value="Gamma-glutamyl cyclotransferase-like"/>
    <property type="match status" value="1"/>
</dbReference>
<dbReference type="EMBL" id="CP003774">
    <property type="protein sequence ID" value="AFQ47816.1"/>
    <property type="molecule type" value="Genomic_DNA"/>
</dbReference>
<dbReference type="Proteomes" id="UP000032866">
    <property type="component" value="Chromosome 1"/>
</dbReference>
<dbReference type="InterPro" id="IPR013024">
    <property type="entry name" value="GGCT-like"/>
</dbReference>
<dbReference type="KEGG" id="bct:GEM_1388"/>
<evidence type="ECO:0000313" key="4">
    <source>
        <dbReference type="Proteomes" id="UP000032866"/>
    </source>
</evidence>
<evidence type="ECO:0000256" key="1">
    <source>
        <dbReference type="SAM" id="MobiDB-lite"/>
    </source>
</evidence>
<feature type="domain" description="Gamma-glutamylcyclotransferase AIG2-like" evidence="2">
    <location>
        <begin position="4"/>
        <end position="128"/>
    </location>
</feature>
<feature type="region of interest" description="Disordered" evidence="1">
    <location>
        <begin position="127"/>
        <end position="198"/>
    </location>
</feature>
<dbReference type="InterPro" id="IPR036568">
    <property type="entry name" value="GGCT-like_sf"/>
</dbReference>
<dbReference type="CDD" id="cd06661">
    <property type="entry name" value="GGCT_like"/>
    <property type="match status" value="1"/>
</dbReference>
<accession>A0A9W3P8U8</accession>
<evidence type="ECO:0000259" key="2">
    <source>
        <dbReference type="Pfam" id="PF06094"/>
    </source>
</evidence>
<evidence type="ECO:0000313" key="3">
    <source>
        <dbReference type="EMBL" id="AFQ47816.1"/>
    </source>
</evidence>
<name>A0A9W3P8U8_BURCE</name>
<organism evidence="3 4">
    <name type="scientific">Burkholderia cepacia GG4</name>
    <dbReference type="NCBI Taxonomy" id="1009846"/>
    <lineage>
        <taxon>Bacteria</taxon>
        <taxon>Pseudomonadati</taxon>
        <taxon>Pseudomonadota</taxon>
        <taxon>Betaproteobacteria</taxon>
        <taxon>Burkholderiales</taxon>
        <taxon>Burkholderiaceae</taxon>
        <taxon>Burkholderia</taxon>
        <taxon>Burkholderia cepacia complex</taxon>
    </lineage>
</organism>
<reference evidence="3 4" key="1">
    <citation type="journal article" date="2012" name="J. Bacteriol.">
        <title>Complete Genome Sequence of Burkholderia sp. Strain GG4, a Betaproteobacterium That Reduces 3-Oxo-N-Acylhomoserine Lactones and Produces Different N-Acylhomoserine Lactones.</title>
        <authorList>
            <person name="Hong K.W."/>
            <person name="Koh C.L."/>
            <person name="Sam C.K."/>
            <person name="Yin W.F."/>
            <person name="Chan K.G."/>
        </authorList>
    </citation>
    <scope>NUCLEOTIDE SEQUENCE [LARGE SCALE GENOMIC DNA]</scope>
    <source>
        <strain evidence="3 4">GG4</strain>
    </source>
</reference>
<dbReference type="SUPFAM" id="SSF110857">
    <property type="entry name" value="Gamma-glutamyl cyclotransferase-like"/>
    <property type="match status" value="1"/>
</dbReference>
<dbReference type="Pfam" id="PF06094">
    <property type="entry name" value="GGACT"/>
    <property type="match status" value="1"/>
</dbReference>
<sequence>MRYVFVYGTLREGEANDIGHAAARHGITAPTLLGAAALPGELYDFGTYPGMVVGAAGQSLVWGDVYEIDERLMPVLDEIERVYPGVDTLFRQEPVTVELGGRAYACVYYPVAAHAAADRPRIASGDWVQHRASGKPPERPERRPGEPPRRKRKSAPRGACFMPSCSATDGGQDGEDRGLPASAMAVRFPRTAAASGIR</sequence>
<dbReference type="AlphaFoldDB" id="A0A9W3P8U8"/>
<feature type="compositionally biased region" description="Basic and acidic residues" evidence="1">
    <location>
        <begin position="136"/>
        <end position="148"/>
    </location>
</feature>
<proteinExistence type="predicted"/>
<dbReference type="InterPro" id="IPR009288">
    <property type="entry name" value="AIG2-like_dom"/>
</dbReference>
<protein>
    <submittedName>
        <fullName evidence="3">Aig2 family protein</fullName>
    </submittedName>
</protein>
<gene>
    <name evidence="3" type="ORF">GEM_1388</name>
</gene>